<accession>A0ABU6ZRE8</accession>
<protein>
    <submittedName>
        <fullName evidence="2">Uncharacterized protein</fullName>
    </submittedName>
</protein>
<dbReference type="EMBL" id="JASCZI010273242">
    <property type="protein sequence ID" value="MED6224500.1"/>
    <property type="molecule type" value="Genomic_DNA"/>
</dbReference>
<gene>
    <name evidence="2" type="ORF">PIB30_084680</name>
</gene>
<reference evidence="2 3" key="1">
    <citation type="journal article" date="2023" name="Plants (Basel)">
        <title>Bridging the Gap: Combining Genomics and Transcriptomics Approaches to Understand Stylosanthes scabra, an Orphan Legume from the Brazilian Caatinga.</title>
        <authorList>
            <person name="Ferreira-Neto J.R.C."/>
            <person name="da Silva M.D."/>
            <person name="Binneck E."/>
            <person name="de Melo N.F."/>
            <person name="da Silva R.H."/>
            <person name="de Melo A.L.T.M."/>
            <person name="Pandolfi V."/>
            <person name="Bustamante F.O."/>
            <person name="Brasileiro-Vidal A.C."/>
            <person name="Benko-Iseppon A.M."/>
        </authorList>
    </citation>
    <scope>NUCLEOTIDE SEQUENCE [LARGE SCALE GENOMIC DNA]</scope>
    <source>
        <tissue evidence="2">Leaves</tissue>
    </source>
</reference>
<dbReference type="Proteomes" id="UP001341840">
    <property type="component" value="Unassembled WGS sequence"/>
</dbReference>
<proteinExistence type="predicted"/>
<organism evidence="2 3">
    <name type="scientific">Stylosanthes scabra</name>
    <dbReference type="NCBI Taxonomy" id="79078"/>
    <lineage>
        <taxon>Eukaryota</taxon>
        <taxon>Viridiplantae</taxon>
        <taxon>Streptophyta</taxon>
        <taxon>Embryophyta</taxon>
        <taxon>Tracheophyta</taxon>
        <taxon>Spermatophyta</taxon>
        <taxon>Magnoliopsida</taxon>
        <taxon>eudicotyledons</taxon>
        <taxon>Gunneridae</taxon>
        <taxon>Pentapetalae</taxon>
        <taxon>rosids</taxon>
        <taxon>fabids</taxon>
        <taxon>Fabales</taxon>
        <taxon>Fabaceae</taxon>
        <taxon>Papilionoideae</taxon>
        <taxon>50 kb inversion clade</taxon>
        <taxon>dalbergioids sensu lato</taxon>
        <taxon>Dalbergieae</taxon>
        <taxon>Pterocarpus clade</taxon>
        <taxon>Stylosanthes</taxon>
    </lineage>
</organism>
<evidence type="ECO:0000256" key="1">
    <source>
        <dbReference type="SAM" id="MobiDB-lite"/>
    </source>
</evidence>
<name>A0ABU6ZRE8_9FABA</name>
<comment type="caution">
    <text evidence="2">The sequence shown here is derived from an EMBL/GenBank/DDBJ whole genome shotgun (WGS) entry which is preliminary data.</text>
</comment>
<feature type="region of interest" description="Disordered" evidence="1">
    <location>
        <begin position="1"/>
        <end position="29"/>
    </location>
</feature>
<evidence type="ECO:0000313" key="2">
    <source>
        <dbReference type="EMBL" id="MED6224500.1"/>
    </source>
</evidence>
<keyword evidence="3" id="KW-1185">Reference proteome</keyword>
<sequence length="58" mass="6538">MTSQRSMSRGSNYSSKRHPLLSQKKFGGDTPYSSLCDYCSSGRLPYFLRGILELLPYG</sequence>
<evidence type="ECO:0000313" key="3">
    <source>
        <dbReference type="Proteomes" id="UP001341840"/>
    </source>
</evidence>
<feature type="compositionally biased region" description="Polar residues" evidence="1">
    <location>
        <begin position="1"/>
        <end position="14"/>
    </location>
</feature>